<evidence type="ECO:0000313" key="2">
    <source>
        <dbReference type="EMBL" id="KUJ06838.1"/>
    </source>
</evidence>
<dbReference type="RefSeq" id="XP_018061193.1">
    <property type="nucleotide sequence ID" value="XM_018223346.1"/>
</dbReference>
<dbReference type="OrthoDB" id="4794810at2759"/>
<evidence type="ECO:0000313" key="3">
    <source>
        <dbReference type="Proteomes" id="UP000070700"/>
    </source>
</evidence>
<dbReference type="EMBL" id="KQ947443">
    <property type="protein sequence ID" value="KUJ06838.1"/>
    <property type="molecule type" value="Genomic_DNA"/>
</dbReference>
<protein>
    <recommendedName>
        <fullName evidence="1">DUF7053 domain-containing protein</fullName>
    </recommendedName>
</protein>
<evidence type="ECO:0000259" key="1">
    <source>
        <dbReference type="Pfam" id="PF23155"/>
    </source>
</evidence>
<sequence length="180" mass="19188">MSFFWSTQELASETPLPASTDRKSAIALLHEHATVQNLQPLVTDSKPIPVPSPNEPVVTEATSACPEGSTVDYRAVTIAVPFGPFGSTSITSKSAYMDADDGVIATFQAPMGVSGRLRYRVVATDDGKGLILREEAKITGVSVMMPFILGTEKENHAKHRMSIAKELERRAGVGGKVSGT</sequence>
<dbReference type="PANTHER" id="PTHR38117">
    <property type="entry name" value="NACHT AND WD40 DOMAIN PROTEIN"/>
    <property type="match status" value="1"/>
</dbReference>
<gene>
    <name evidence="2" type="ORF">LY89DRAFT_790220</name>
</gene>
<dbReference type="GeneID" id="28833072"/>
<dbReference type="KEGG" id="psco:LY89DRAFT_790220"/>
<dbReference type="PANTHER" id="PTHR38117:SF1">
    <property type="entry name" value="DUF3074 DOMAIN-CONTAINING PROTEIN"/>
    <property type="match status" value="1"/>
</dbReference>
<dbReference type="InterPro" id="IPR055481">
    <property type="entry name" value="DUF7053"/>
</dbReference>
<reference evidence="2 3" key="1">
    <citation type="submission" date="2015-10" db="EMBL/GenBank/DDBJ databases">
        <title>Full genome of DAOMC 229536 Phialocephala scopiformis, a fungal endophyte of spruce producing the potent anti-insectan compound rugulosin.</title>
        <authorList>
            <consortium name="DOE Joint Genome Institute"/>
            <person name="Walker A.K."/>
            <person name="Frasz S.L."/>
            <person name="Seifert K.A."/>
            <person name="Miller J.D."/>
            <person name="Mondo S.J."/>
            <person name="Labutti K."/>
            <person name="Lipzen A."/>
            <person name="Dockter R."/>
            <person name="Kennedy M."/>
            <person name="Grigoriev I.V."/>
            <person name="Spatafora J.W."/>
        </authorList>
    </citation>
    <scope>NUCLEOTIDE SEQUENCE [LARGE SCALE GENOMIC DNA]</scope>
    <source>
        <strain evidence="2 3">CBS 120377</strain>
    </source>
</reference>
<dbReference type="InParanoid" id="A0A132B357"/>
<dbReference type="AlphaFoldDB" id="A0A132B357"/>
<dbReference type="Pfam" id="PF23155">
    <property type="entry name" value="DUF7053"/>
    <property type="match status" value="1"/>
</dbReference>
<organism evidence="2 3">
    <name type="scientific">Mollisia scopiformis</name>
    <name type="common">Conifer needle endophyte fungus</name>
    <name type="synonym">Phialocephala scopiformis</name>
    <dbReference type="NCBI Taxonomy" id="149040"/>
    <lineage>
        <taxon>Eukaryota</taxon>
        <taxon>Fungi</taxon>
        <taxon>Dikarya</taxon>
        <taxon>Ascomycota</taxon>
        <taxon>Pezizomycotina</taxon>
        <taxon>Leotiomycetes</taxon>
        <taxon>Helotiales</taxon>
        <taxon>Mollisiaceae</taxon>
        <taxon>Mollisia</taxon>
    </lineage>
</organism>
<keyword evidence="3" id="KW-1185">Reference proteome</keyword>
<proteinExistence type="predicted"/>
<name>A0A132B357_MOLSC</name>
<feature type="domain" description="DUF7053" evidence="1">
    <location>
        <begin position="7"/>
        <end position="167"/>
    </location>
</feature>
<accession>A0A132B357</accession>
<dbReference type="Proteomes" id="UP000070700">
    <property type="component" value="Unassembled WGS sequence"/>
</dbReference>